<name>A0A0C6P8Z4_BORBO</name>
<gene>
    <name evidence="2" type="ORF">BN112_2662</name>
</gene>
<protein>
    <submittedName>
        <fullName evidence="2">Putative membrane protein</fullName>
    </submittedName>
</protein>
<dbReference type="EMBL" id="HE965806">
    <property type="protein sequence ID" value="CCJ54579.1"/>
    <property type="molecule type" value="Genomic_DNA"/>
</dbReference>
<reference evidence="2 3" key="1">
    <citation type="journal article" date="2012" name="BMC Genomics">
        <title>Comparative genomics of the classical Bordetella subspecies: the evolution and exchange of virulence-associated diversity amongst closely related pathogens.</title>
        <authorList>
            <person name="Park J."/>
            <person name="Zhang Y."/>
            <person name="Buboltz A.M."/>
            <person name="Zhang X."/>
            <person name="Schuster S.C."/>
            <person name="Ahuja U."/>
            <person name="Liu M."/>
            <person name="Miller J.F."/>
            <person name="Sebaihia M."/>
            <person name="Bentley S.D."/>
            <person name="Parkhill J."/>
            <person name="Harvill E.T."/>
        </authorList>
    </citation>
    <scope>NUCLEOTIDE SEQUENCE [LARGE SCALE GENOMIC DNA]</scope>
    <source>
        <strain evidence="2 3">253</strain>
    </source>
</reference>
<keyword evidence="1" id="KW-0812">Transmembrane</keyword>
<keyword evidence="1" id="KW-1133">Transmembrane helix</keyword>
<evidence type="ECO:0000313" key="2">
    <source>
        <dbReference type="EMBL" id="CCJ54579.1"/>
    </source>
</evidence>
<dbReference type="Proteomes" id="UP000007564">
    <property type="component" value="Chromosome"/>
</dbReference>
<sequence length="346" mass="36211">MTERTATRRRQGGWSLLEAATLLAVAGLFGVMLWNLLPVLRQAGGAPSQQAALEQARQALAGFVQSHGRLPWPAPPGSNDGLENAAAAGGALALLPWKTLGLAADPRLGYQVRGALASPAAVSFTPANPALPTAELARTQRNDLDFCADLVRLQRADGAAATPPHAYAVSAQGDGQGAAPLRLETGVGELAAQLHCPAYLARAAGAAHSAFAAQDLRAIAALYATYSERHYDIRVAERDYADYQVSMAQLTVMLATYQVAHSAAMIAGMTIGTASAVLSMGKSTAVLAAAGYSLKSASDTRDKKDEALGRALVFRAATHVYQARVEDYARNEIDNAQQVLGRGLQP</sequence>
<dbReference type="AlphaFoldDB" id="A0A0C6P8Z4"/>
<dbReference type="HOGENOM" id="CLU_800937_0_0_4"/>
<proteinExistence type="predicted"/>
<dbReference type="OrthoDB" id="6038212at2"/>
<feature type="transmembrane region" description="Helical" evidence="1">
    <location>
        <begin position="12"/>
        <end position="37"/>
    </location>
</feature>
<evidence type="ECO:0000256" key="1">
    <source>
        <dbReference type="SAM" id="Phobius"/>
    </source>
</evidence>
<keyword evidence="1" id="KW-0472">Membrane</keyword>
<organism evidence="2 3">
    <name type="scientific">Bordetella bronchiseptica 253</name>
    <dbReference type="NCBI Taxonomy" id="568707"/>
    <lineage>
        <taxon>Bacteria</taxon>
        <taxon>Pseudomonadati</taxon>
        <taxon>Pseudomonadota</taxon>
        <taxon>Betaproteobacteria</taxon>
        <taxon>Burkholderiales</taxon>
        <taxon>Alcaligenaceae</taxon>
        <taxon>Bordetella</taxon>
    </lineage>
</organism>
<evidence type="ECO:0000313" key="3">
    <source>
        <dbReference type="Proteomes" id="UP000007564"/>
    </source>
</evidence>
<dbReference type="KEGG" id="bbh:BN112_2662"/>
<accession>A0A0C6P8Z4</accession>
<dbReference type="RefSeq" id="WP_015064526.1">
    <property type="nucleotide sequence ID" value="NC_019382.1"/>
</dbReference>